<keyword evidence="5" id="KW-0808">Transferase</keyword>
<dbReference type="GO" id="GO:0032259">
    <property type="term" value="P:methylation"/>
    <property type="evidence" value="ECO:0007669"/>
    <property type="project" value="UniProtKB-KW"/>
</dbReference>
<dbReference type="PANTHER" id="PTHR10815">
    <property type="entry name" value="METHYLATED-DNA--PROTEIN-CYSTEINE METHYLTRANSFERASE"/>
    <property type="match status" value="1"/>
</dbReference>
<dbReference type="PANTHER" id="PTHR10815:SF14">
    <property type="entry name" value="BIFUNCTIONAL TRANSCRIPTIONAL ACTIVATOR_DNA REPAIR ENZYME ADA"/>
    <property type="match status" value="1"/>
</dbReference>
<dbReference type="PATRIC" id="fig|330734.3.peg.2375"/>
<dbReference type="Pfam" id="PF01035">
    <property type="entry name" value="DNA_binding_1"/>
    <property type="match status" value="1"/>
</dbReference>
<evidence type="ECO:0000259" key="9">
    <source>
        <dbReference type="Pfam" id="PF01035"/>
    </source>
</evidence>
<keyword evidence="6" id="KW-0227">DNA damage</keyword>
<dbReference type="CDD" id="cd06445">
    <property type="entry name" value="ATase"/>
    <property type="match status" value="1"/>
</dbReference>
<feature type="domain" description="Methylated-DNA-[protein]-cysteine S-methyltransferase DNA binding" evidence="9">
    <location>
        <begin position="91"/>
        <end position="170"/>
    </location>
</feature>
<dbReference type="GO" id="GO:0003908">
    <property type="term" value="F:methylated-DNA-[protein]-cysteine S-methyltransferase activity"/>
    <property type="evidence" value="ECO:0007669"/>
    <property type="project" value="UniProtKB-EC"/>
</dbReference>
<evidence type="ECO:0000256" key="3">
    <source>
        <dbReference type="ARBA" id="ARBA00011918"/>
    </source>
</evidence>
<accession>A0A0H4ID37</accession>
<keyword evidence="7" id="KW-0234">DNA repair</keyword>
<dbReference type="Proteomes" id="UP000036406">
    <property type="component" value="Chromosome"/>
</dbReference>
<dbReference type="FunFam" id="1.10.10.10:FF:000214">
    <property type="entry name" value="Methylated-DNA--protein-cysteine methyltransferase"/>
    <property type="match status" value="1"/>
</dbReference>
<dbReference type="KEGG" id="mpq:ABA45_11330"/>
<dbReference type="EC" id="2.1.1.63" evidence="3"/>
<dbReference type="RefSeq" id="WP_048386198.1">
    <property type="nucleotide sequence ID" value="NZ_CP011494.1"/>
</dbReference>
<dbReference type="InterPro" id="IPR036388">
    <property type="entry name" value="WH-like_DNA-bd_sf"/>
</dbReference>
<evidence type="ECO:0000256" key="1">
    <source>
        <dbReference type="ARBA" id="ARBA00001286"/>
    </source>
</evidence>
<dbReference type="InterPro" id="IPR036631">
    <property type="entry name" value="MGMT_N_sf"/>
</dbReference>
<dbReference type="SUPFAM" id="SSF46767">
    <property type="entry name" value="Methylated DNA-protein cysteine methyltransferase, C-terminal domain"/>
    <property type="match status" value="1"/>
</dbReference>
<dbReference type="SUPFAM" id="SSF53155">
    <property type="entry name" value="Methylated DNA-protein cysteine methyltransferase domain"/>
    <property type="match status" value="1"/>
</dbReference>
<reference evidence="10 11" key="1">
    <citation type="submission" date="2015-05" db="EMBL/GenBank/DDBJ databases">
        <title>Complete genome of Marinobacter psychrophilus strain 20041T isolated from sea-ice of the Canadian Basin.</title>
        <authorList>
            <person name="Song L."/>
            <person name="Ren L."/>
            <person name="Yu Y."/>
            <person name="Wang X."/>
        </authorList>
    </citation>
    <scope>NUCLEOTIDE SEQUENCE [LARGE SCALE GENOMIC DNA]</scope>
    <source>
        <strain evidence="10 11">20041</strain>
    </source>
</reference>
<organism evidence="10 11">
    <name type="scientific">Marinobacter psychrophilus</name>
    <dbReference type="NCBI Taxonomy" id="330734"/>
    <lineage>
        <taxon>Bacteria</taxon>
        <taxon>Pseudomonadati</taxon>
        <taxon>Pseudomonadota</taxon>
        <taxon>Gammaproteobacteria</taxon>
        <taxon>Pseudomonadales</taxon>
        <taxon>Marinobacteraceae</taxon>
        <taxon>Marinobacter</taxon>
    </lineage>
</organism>
<keyword evidence="11" id="KW-1185">Reference proteome</keyword>
<evidence type="ECO:0000256" key="5">
    <source>
        <dbReference type="ARBA" id="ARBA00022679"/>
    </source>
</evidence>
<evidence type="ECO:0000313" key="11">
    <source>
        <dbReference type="Proteomes" id="UP000036406"/>
    </source>
</evidence>
<dbReference type="InterPro" id="IPR014048">
    <property type="entry name" value="MethylDNA_cys_MeTrfase_DNA-bd"/>
</dbReference>
<dbReference type="NCBIfam" id="TIGR00589">
    <property type="entry name" value="ogt"/>
    <property type="match status" value="1"/>
</dbReference>
<dbReference type="AlphaFoldDB" id="A0A0H4ID37"/>
<proteinExistence type="inferred from homology"/>
<keyword evidence="4" id="KW-0489">Methyltransferase</keyword>
<dbReference type="EMBL" id="CP011494">
    <property type="protein sequence ID" value="AKO52922.1"/>
    <property type="molecule type" value="Genomic_DNA"/>
</dbReference>
<evidence type="ECO:0000256" key="8">
    <source>
        <dbReference type="ARBA" id="ARBA00049348"/>
    </source>
</evidence>
<dbReference type="InterPro" id="IPR036217">
    <property type="entry name" value="MethylDNA_cys_MeTrfase_DNAb"/>
</dbReference>
<evidence type="ECO:0000256" key="7">
    <source>
        <dbReference type="ARBA" id="ARBA00023204"/>
    </source>
</evidence>
<dbReference type="Gene3D" id="3.30.160.70">
    <property type="entry name" value="Methylated DNA-protein cysteine methyltransferase domain"/>
    <property type="match status" value="1"/>
</dbReference>
<comment type="catalytic activity">
    <reaction evidence="1">
        <text>a 4-O-methyl-thymidine in DNA + L-cysteinyl-[protein] = a thymidine in DNA + S-methyl-L-cysteinyl-[protein]</text>
        <dbReference type="Rhea" id="RHEA:53428"/>
        <dbReference type="Rhea" id="RHEA-COMP:10131"/>
        <dbReference type="Rhea" id="RHEA-COMP:10132"/>
        <dbReference type="Rhea" id="RHEA-COMP:13555"/>
        <dbReference type="Rhea" id="RHEA-COMP:13556"/>
        <dbReference type="ChEBI" id="CHEBI:29950"/>
        <dbReference type="ChEBI" id="CHEBI:82612"/>
        <dbReference type="ChEBI" id="CHEBI:137386"/>
        <dbReference type="ChEBI" id="CHEBI:137387"/>
        <dbReference type="EC" id="2.1.1.63"/>
    </reaction>
</comment>
<comment type="similarity">
    <text evidence="2">Belongs to the MGMT family.</text>
</comment>
<evidence type="ECO:0000256" key="2">
    <source>
        <dbReference type="ARBA" id="ARBA00008711"/>
    </source>
</evidence>
<name>A0A0H4ID37_9GAMM</name>
<dbReference type="STRING" id="330734.ABA45_11330"/>
<dbReference type="Gene3D" id="1.10.10.10">
    <property type="entry name" value="Winged helix-like DNA-binding domain superfamily/Winged helix DNA-binding domain"/>
    <property type="match status" value="1"/>
</dbReference>
<protein>
    <recommendedName>
        <fullName evidence="3">methylated-DNA--[protein]-cysteine S-methyltransferase</fullName>
        <ecNumber evidence="3">2.1.1.63</ecNumber>
    </recommendedName>
</protein>
<evidence type="ECO:0000256" key="4">
    <source>
        <dbReference type="ARBA" id="ARBA00022603"/>
    </source>
</evidence>
<dbReference type="GO" id="GO:0006281">
    <property type="term" value="P:DNA repair"/>
    <property type="evidence" value="ECO:0007669"/>
    <property type="project" value="UniProtKB-KW"/>
</dbReference>
<evidence type="ECO:0000313" key="10">
    <source>
        <dbReference type="EMBL" id="AKO52922.1"/>
    </source>
</evidence>
<comment type="catalytic activity">
    <reaction evidence="8">
        <text>a 6-O-methyl-2'-deoxyguanosine in DNA + L-cysteinyl-[protein] = S-methyl-L-cysteinyl-[protein] + a 2'-deoxyguanosine in DNA</text>
        <dbReference type="Rhea" id="RHEA:24000"/>
        <dbReference type="Rhea" id="RHEA-COMP:10131"/>
        <dbReference type="Rhea" id="RHEA-COMP:10132"/>
        <dbReference type="Rhea" id="RHEA-COMP:11367"/>
        <dbReference type="Rhea" id="RHEA-COMP:11368"/>
        <dbReference type="ChEBI" id="CHEBI:29950"/>
        <dbReference type="ChEBI" id="CHEBI:82612"/>
        <dbReference type="ChEBI" id="CHEBI:85445"/>
        <dbReference type="ChEBI" id="CHEBI:85448"/>
        <dbReference type="EC" id="2.1.1.63"/>
    </reaction>
</comment>
<evidence type="ECO:0000256" key="6">
    <source>
        <dbReference type="ARBA" id="ARBA00022763"/>
    </source>
</evidence>
<dbReference type="PROSITE" id="PS00374">
    <property type="entry name" value="MGMT"/>
    <property type="match status" value="1"/>
</dbReference>
<gene>
    <name evidence="10" type="ORF">ABA45_11330</name>
</gene>
<dbReference type="InterPro" id="IPR001497">
    <property type="entry name" value="MethylDNA_cys_MeTrfase_AS"/>
</dbReference>
<sequence length="175" mass="18600">MSSSQDAEHITWQSAQCYLGQVLVACSDTGVCALLTGQTLPPLMERLRSRFPRAQLCQAESACPSWLGKVKAQLTDGRSAEPLALDLRGTKFQQQVWQALQSIPSGEVISYAELARRAGCPKAVRAAASACGANPVAVLVPCHRVLRSNGDLGGYNGGVAIKKALLAHEQTLSAR</sequence>